<dbReference type="Proteomes" id="UP000036987">
    <property type="component" value="Unassembled WGS sequence"/>
</dbReference>
<accession>A0A0K9PAP9</accession>
<comment type="caution">
    <text evidence="2">The sequence shown here is derived from an EMBL/GenBank/DDBJ whole genome shotgun (WGS) entry which is preliminary data.</text>
</comment>
<dbReference type="PANTHER" id="PTHR46328">
    <property type="entry name" value="FAR-RED IMPAIRED RESPONSIVE (FAR1) FAMILY PROTEIN-RELATED"/>
    <property type="match status" value="1"/>
</dbReference>
<evidence type="ECO:0000313" key="3">
    <source>
        <dbReference type="Proteomes" id="UP000036987"/>
    </source>
</evidence>
<dbReference type="EMBL" id="LFYR01001054">
    <property type="protein sequence ID" value="KMZ65255.1"/>
    <property type="molecule type" value="Genomic_DNA"/>
</dbReference>
<keyword evidence="1" id="KW-0472">Membrane</keyword>
<keyword evidence="1" id="KW-0812">Transmembrane</keyword>
<name>A0A0K9PAP9_ZOSMR</name>
<evidence type="ECO:0000256" key="1">
    <source>
        <dbReference type="SAM" id="Phobius"/>
    </source>
</evidence>
<dbReference type="AlphaFoldDB" id="A0A0K9PAP9"/>
<evidence type="ECO:0000313" key="2">
    <source>
        <dbReference type="EMBL" id="KMZ65255.1"/>
    </source>
</evidence>
<gene>
    <name evidence="2" type="ORF">ZOSMA_32G00390</name>
</gene>
<dbReference type="PANTHER" id="PTHR46328:SF30">
    <property type="entry name" value="OS04G0641500 PROTEIN"/>
    <property type="match status" value="1"/>
</dbReference>
<proteinExistence type="predicted"/>
<feature type="transmembrane region" description="Helical" evidence="1">
    <location>
        <begin position="6"/>
        <end position="22"/>
    </location>
</feature>
<sequence length="136" mass="16293">MPTIWVLTYVVSHLIKFNLSYLRKSLFARKKKESKYKSDDDLVHCHKRARKSHNTRAFYKAQIIFKFNVDLQHWKVHNFVKQHSHPLVTPTKRRFLRVNREITHACRGFIESLNSSHIPPYVSTILLCGYKLKRFL</sequence>
<protein>
    <recommendedName>
        <fullName evidence="4">FAR1 domain-containing protein</fullName>
    </recommendedName>
</protein>
<reference evidence="3" key="1">
    <citation type="journal article" date="2016" name="Nature">
        <title>The genome of the seagrass Zostera marina reveals angiosperm adaptation to the sea.</title>
        <authorList>
            <person name="Olsen J.L."/>
            <person name="Rouze P."/>
            <person name="Verhelst B."/>
            <person name="Lin Y.-C."/>
            <person name="Bayer T."/>
            <person name="Collen J."/>
            <person name="Dattolo E."/>
            <person name="De Paoli E."/>
            <person name="Dittami S."/>
            <person name="Maumus F."/>
            <person name="Michel G."/>
            <person name="Kersting A."/>
            <person name="Lauritano C."/>
            <person name="Lohaus R."/>
            <person name="Toepel M."/>
            <person name="Tonon T."/>
            <person name="Vanneste K."/>
            <person name="Amirebrahimi M."/>
            <person name="Brakel J."/>
            <person name="Bostroem C."/>
            <person name="Chovatia M."/>
            <person name="Grimwood J."/>
            <person name="Jenkins J.W."/>
            <person name="Jueterbock A."/>
            <person name="Mraz A."/>
            <person name="Stam W.T."/>
            <person name="Tice H."/>
            <person name="Bornberg-Bauer E."/>
            <person name="Green P.J."/>
            <person name="Pearson G.A."/>
            <person name="Procaccini G."/>
            <person name="Duarte C.M."/>
            <person name="Schmutz J."/>
            <person name="Reusch T.B.H."/>
            <person name="Van de Peer Y."/>
        </authorList>
    </citation>
    <scope>NUCLEOTIDE SEQUENCE [LARGE SCALE GENOMIC DNA]</scope>
    <source>
        <strain evidence="3">cv. Finnish</strain>
    </source>
</reference>
<dbReference type="OrthoDB" id="751756at2759"/>
<keyword evidence="3" id="KW-1185">Reference proteome</keyword>
<organism evidence="2 3">
    <name type="scientific">Zostera marina</name>
    <name type="common">Eelgrass</name>
    <dbReference type="NCBI Taxonomy" id="29655"/>
    <lineage>
        <taxon>Eukaryota</taxon>
        <taxon>Viridiplantae</taxon>
        <taxon>Streptophyta</taxon>
        <taxon>Embryophyta</taxon>
        <taxon>Tracheophyta</taxon>
        <taxon>Spermatophyta</taxon>
        <taxon>Magnoliopsida</taxon>
        <taxon>Liliopsida</taxon>
        <taxon>Zosteraceae</taxon>
        <taxon>Zostera</taxon>
    </lineage>
</organism>
<keyword evidence="1" id="KW-1133">Transmembrane helix</keyword>
<evidence type="ECO:0008006" key="4">
    <source>
        <dbReference type="Google" id="ProtNLM"/>
    </source>
</evidence>